<accession>A0A8H5KI77</accession>
<protein>
    <submittedName>
        <fullName evidence="2">Uncharacterized protein</fullName>
    </submittedName>
</protein>
<dbReference type="InterPro" id="IPR009003">
    <property type="entry name" value="Peptidase_S1_PA"/>
</dbReference>
<keyword evidence="3" id="KW-1185">Reference proteome</keyword>
<proteinExistence type="predicted"/>
<comment type="caution">
    <text evidence="2">The sequence shown here is derived from an EMBL/GenBank/DDBJ whole genome shotgun (WGS) entry which is preliminary data.</text>
</comment>
<gene>
    <name evidence="2" type="ORF">FPCIR_14060</name>
</gene>
<dbReference type="Proteomes" id="UP000546213">
    <property type="component" value="Unassembled WGS sequence"/>
</dbReference>
<evidence type="ECO:0000313" key="3">
    <source>
        <dbReference type="Proteomes" id="UP000546213"/>
    </source>
</evidence>
<dbReference type="AlphaFoldDB" id="A0A8H5KI77"/>
<dbReference type="OrthoDB" id="4155294at2759"/>
<evidence type="ECO:0000313" key="2">
    <source>
        <dbReference type="EMBL" id="KAF5573168.1"/>
    </source>
</evidence>
<evidence type="ECO:0000256" key="1">
    <source>
        <dbReference type="SAM" id="MobiDB-lite"/>
    </source>
</evidence>
<organism evidence="2 3">
    <name type="scientific">Fusarium pseudocircinatum</name>
    <dbReference type="NCBI Taxonomy" id="56676"/>
    <lineage>
        <taxon>Eukaryota</taxon>
        <taxon>Fungi</taxon>
        <taxon>Dikarya</taxon>
        <taxon>Ascomycota</taxon>
        <taxon>Pezizomycotina</taxon>
        <taxon>Sordariomycetes</taxon>
        <taxon>Hypocreomycetidae</taxon>
        <taxon>Hypocreales</taxon>
        <taxon>Nectriaceae</taxon>
        <taxon>Fusarium</taxon>
        <taxon>Fusarium fujikuroi species complex</taxon>
    </lineage>
</organism>
<reference evidence="2 3" key="1">
    <citation type="submission" date="2020-05" db="EMBL/GenBank/DDBJ databases">
        <title>Identification and distribution of gene clusters putatively required for synthesis of sphingolipid metabolism inhibitors in phylogenetically diverse species of the filamentous fungus Fusarium.</title>
        <authorList>
            <person name="Kim H.-S."/>
            <person name="Busman M."/>
            <person name="Brown D.W."/>
            <person name="Divon H."/>
            <person name="Uhlig S."/>
            <person name="Proctor R.H."/>
        </authorList>
    </citation>
    <scope>NUCLEOTIDE SEQUENCE [LARGE SCALE GENOMIC DNA]</scope>
    <source>
        <strain evidence="2 3">NRRL 36939</strain>
    </source>
</reference>
<name>A0A8H5KI77_9HYPO</name>
<dbReference type="SUPFAM" id="SSF50494">
    <property type="entry name" value="Trypsin-like serine proteases"/>
    <property type="match status" value="1"/>
</dbReference>
<dbReference type="EMBL" id="JAAOAS010000646">
    <property type="protein sequence ID" value="KAF5573168.1"/>
    <property type="molecule type" value="Genomic_DNA"/>
</dbReference>
<feature type="region of interest" description="Disordered" evidence="1">
    <location>
        <begin position="209"/>
        <end position="237"/>
    </location>
</feature>
<sequence length="434" mass="48867">MNPKHVTYPTRSNSHGEEETPMFLRSVTHMECSPYWYRFFVKKRPPRPWPLTINRRPFTIASNSTEDLPLTPRPGVYYDRAQGMTSLFQHIEPQTSNTNIFVGNPNIRICVNIDARQDRFPETSLRAMAQDVTETFSSHPAYPKVMEVMLTMDQKIVITMGGGIDLKSKANQLPGYVACCEVVYTGVDDTSLERWSGWQSRQLTDPRWPSNIPKLPLFPGTRVRGSQGTGNPEGERNAQHFSINVCSGVLIKNQEDQHMMTTAARIVRPGEVVGMREFFFQNKIGLAVDEVPGTDVALIRLDKAIDYKNQDGTTTFTRLLGEESDDALPWNSIVTLATRWPPSTKGMIVAKSVRVVRHPATTYYRVYHWAWTRQPGDGKDPNPTPRDTMIGAAAINETGVVTGLLYHNDRHFRAGYSVMLSANELVDAGYSLVT</sequence>